<dbReference type="EMBL" id="NNAY01002192">
    <property type="protein sequence ID" value="OXU21841.1"/>
    <property type="molecule type" value="Genomic_DNA"/>
</dbReference>
<dbReference type="AlphaFoldDB" id="A0A232EU10"/>
<sequence length="79" mass="8743">MSILPLQVRLVWAGSYTAPDIVRTSQGCIIDSEILHNGIIILIRLFNIIIPLCNVAKFCIAILRQYSDDIGCCRQAGPD</sequence>
<comment type="caution">
    <text evidence="1">The sequence shown here is derived from an EMBL/GenBank/DDBJ whole genome shotgun (WGS) entry which is preliminary data.</text>
</comment>
<name>A0A232EU10_9HYME</name>
<evidence type="ECO:0000313" key="2">
    <source>
        <dbReference type="Proteomes" id="UP000215335"/>
    </source>
</evidence>
<keyword evidence="2" id="KW-1185">Reference proteome</keyword>
<proteinExistence type="predicted"/>
<accession>A0A232EU10</accession>
<protein>
    <submittedName>
        <fullName evidence="1">Uncharacterized protein</fullName>
    </submittedName>
</protein>
<evidence type="ECO:0000313" key="1">
    <source>
        <dbReference type="EMBL" id="OXU21841.1"/>
    </source>
</evidence>
<gene>
    <name evidence="1" type="ORF">TSAR_010057</name>
</gene>
<organism evidence="1 2">
    <name type="scientific">Trichomalopsis sarcophagae</name>
    <dbReference type="NCBI Taxonomy" id="543379"/>
    <lineage>
        <taxon>Eukaryota</taxon>
        <taxon>Metazoa</taxon>
        <taxon>Ecdysozoa</taxon>
        <taxon>Arthropoda</taxon>
        <taxon>Hexapoda</taxon>
        <taxon>Insecta</taxon>
        <taxon>Pterygota</taxon>
        <taxon>Neoptera</taxon>
        <taxon>Endopterygota</taxon>
        <taxon>Hymenoptera</taxon>
        <taxon>Apocrita</taxon>
        <taxon>Proctotrupomorpha</taxon>
        <taxon>Chalcidoidea</taxon>
        <taxon>Pteromalidae</taxon>
        <taxon>Pteromalinae</taxon>
        <taxon>Trichomalopsis</taxon>
    </lineage>
</organism>
<reference evidence="1 2" key="1">
    <citation type="journal article" date="2017" name="Curr. Biol.">
        <title>The Evolution of Venom by Co-option of Single-Copy Genes.</title>
        <authorList>
            <person name="Martinson E.O."/>
            <person name="Mrinalini"/>
            <person name="Kelkar Y.D."/>
            <person name="Chang C.H."/>
            <person name="Werren J.H."/>
        </authorList>
    </citation>
    <scope>NUCLEOTIDE SEQUENCE [LARGE SCALE GENOMIC DNA]</scope>
    <source>
        <strain evidence="1 2">Alberta</strain>
        <tissue evidence="1">Whole body</tissue>
    </source>
</reference>
<dbReference type="Proteomes" id="UP000215335">
    <property type="component" value="Unassembled WGS sequence"/>
</dbReference>